<evidence type="ECO:0000259" key="1">
    <source>
        <dbReference type="Pfam" id="PF13460"/>
    </source>
</evidence>
<name>A0ABR4CJA4_9HELO</name>
<sequence>MRVLLLGPTGNLGLRMIPALIVHGHQLTVFVRNPSKLRSLVSSELLDLIHAVVVGDATDASALEKTLVDHDIEGIIDVAGNQVLPWKEYILPKIAKAISDAALTVGKARGRPLRIWVTSGLFILKVPGTNMAISDYFPRLATAQHDATRAVVESIPTADLKWSLIAVSGMVARDPKQGLFQVLEAPQSHHFLASATIAPVWRTSWVQCIPVLGMIIHGIAMAWWDYRTKYEDMADFLAEDLAVGGGKWVGKKVGVVNISKKDG</sequence>
<organism evidence="2 3">
    <name type="scientific">Oculimacula yallundae</name>
    <dbReference type="NCBI Taxonomy" id="86028"/>
    <lineage>
        <taxon>Eukaryota</taxon>
        <taxon>Fungi</taxon>
        <taxon>Dikarya</taxon>
        <taxon>Ascomycota</taxon>
        <taxon>Pezizomycotina</taxon>
        <taxon>Leotiomycetes</taxon>
        <taxon>Helotiales</taxon>
        <taxon>Ploettnerulaceae</taxon>
        <taxon>Oculimacula</taxon>
    </lineage>
</organism>
<evidence type="ECO:0000313" key="2">
    <source>
        <dbReference type="EMBL" id="KAL2069835.1"/>
    </source>
</evidence>
<dbReference type="PANTHER" id="PTHR43355:SF7">
    <property type="entry name" value="NAD(P)-BINDING DOMAIN-CONTAINING PROTEIN"/>
    <property type="match status" value="1"/>
</dbReference>
<dbReference type="InterPro" id="IPR016040">
    <property type="entry name" value="NAD(P)-bd_dom"/>
</dbReference>
<reference evidence="2 3" key="1">
    <citation type="journal article" date="2024" name="Commun. Biol.">
        <title>Comparative genomic analysis of thermophilic fungi reveals convergent evolutionary adaptations and gene losses.</title>
        <authorList>
            <person name="Steindorff A.S."/>
            <person name="Aguilar-Pontes M.V."/>
            <person name="Robinson A.J."/>
            <person name="Andreopoulos B."/>
            <person name="LaButti K."/>
            <person name="Kuo A."/>
            <person name="Mondo S."/>
            <person name="Riley R."/>
            <person name="Otillar R."/>
            <person name="Haridas S."/>
            <person name="Lipzen A."/>
            <person name="Grimwood J."/>
            <person name="Schmutz J."/>
            <person name="Clum A."/>
            <person name="Reid I.D."/>
            <person name="Moisan M.C."/>
            <person name="Butler G."/>
            <person name="Nguyen T.T.M."/>
            <person name="Dewar K."/>
            <person name="Conant G."/>
            <person name="Drula E."/>
            <person name="Henrissat B."/>
            <person name="Hansel C."/>
            <person name="Singer S."/>
            <person name="Hutchinson M.I."/>
            <person name="de Vries R.P."/>
            <person name="Natvig D.O."/>
            <person name="Powell A.J."/>
            <person name="Tsang A."/>
            <person name="Grigoriev I.V."/>
        </authorList>
    </citation>
    <scope>NUCLEOTIDE SEQUENCE [LARGE SCALE GENOMIC DNA]</scope>
    <source>
        <strain evidence="2 3">CBS 494.80</strain>
    </source>
</reference>
<dbReference type="PANTHER" id="PTHR43355">
    <property type="entry name" value="FLAVIN REDUCTASE (NADPH)"/>
    <property type="match status" value="1"/>
</dbReference>
<accession>A0ABR4CJA4</accession>
<evidence type="ECO:0000313" key="3">
    <source>
        <dbReference type="Proteomes" id="UP001595075"/>
    </source>
</evidence>
<gene>
    <name evidence="2" type="ORF">VTL71DRAFT_14514</name>
</gene>
<dbReference type="Gene3D" id="3.40.50.720">
    <property type="entry name" value="NAD(P)-binding Rossmann-like Domain"/>
    <property type="match status" value="1"/>
</dbReference>
<dbReference type="Pfam" id="PF13460">
    <property type="entry name" value="NAD_binding_10"/>
    <property type="match status" value="1"/>
</dbReference>
<proteinExistence type="predicted"/>
<dbReference type="SUPFAM" id="SSF51735">
    <property type="entry name" value="NAD(P)-binding Rossmann-fold domains"/>
    <property type="match status" value="1"/>
</dbReference>
<keyword evidence="3" id="KW-1185">Reference proteome</keyword>
<dbReference type="InterPro" id="IPR051606">
    <property type="entry name" value="Polyketide_Oxido-like"/>
</dbReference>
<dbReference type="InterPro" id="IPR036291">
    <property type="entry name" value="NAD(P)-bd_dom_sf"/>
</dbReference>
<feature type="domain" description="NAD(P)-binding" evidence="1">
    <location>
        <begin position="7"/>
        <end position="183"/>
    </location>
</feature>
<comment type="caution">
    <text evidence="2">The sequence shown here is derived from an EMBL/GenBank/DDBJ whole genome shotgun (WGS) entry which is preliminary data.</text>
</comment>
<protein>
    <recommendedName>
        <fullName evidence="1">NAD(P)-binding domain-containing protein</fullName>
    </recommendedName>
</protein>
<dbReference type="EMBL" id="JAZHXI010000007">
    <property type="protein sequence ID" value="KAL2069835.1"/>
    <property type="molecule type" value="Genomic_DNA"/>
</dbReference>
<dbReference type="Proteomes" id="UP001595075">
    <property type="component" value="Unassembled WGS sequence"/>
</dbReference>